<feature type="domain" description="Cation/H+ exchanger transmembrane" evidence="11">
    <location>
        <begin position="13"/>
        <end position="403"/>
    </location>
</feature>
<evidence type="ECO:0000256" key="1">
    <source>
        <dbReference type="ARBA" id="ARBA00004651"/>
    </source>
</evidence>
<dbReference type="InterPro" id="IPR004705">
    <property type="entry name" value="Cation/H_exchanger_CPA1_bac"/>
</dbReference>
<dbReference type="NCBIfam" id="TIGR00831">
    <property type="entry name" value="a_cpa1"/>
    <property type="match status" value="1"/>
</dbReference>
<evidence type="ECO:0000256" key="5">
    <source>
        <dbReference type="ARBA" id="ARBA00022989"/>
    </source>
</evidence>
<dbReference type="InterPro" id="IPR018422">
    <property type="entry name" value="Cation/H_exchanger_CPA1"/>
</dbReference>
<keyword evidence="10" id="KW-0050">Antiport</keyword>
<reference evidence="12 13" key="1">
    <citation type="submission" date="2020-03" db="EMBL/GenBank/DDBJ databases">
        <title>WGS of actinomycetes isolated from Thailand.</title>
        <authorList>
            <person name="Thawai C."/>
        </authorList>
    </citation>
    <scope>NUCLEOTIDE SEQUENCE [LARGE SCALE GENOMIC DNA]</scope>
    <source>
        <strain evidence="12 13">NBRC 13905</strain>
    </source>
</reference>
<evidence type="ECO:0000256" key="7">
    <source>
        <dbReference type="ARBA" id="ARBA00023065"/>
    </source>
</evidence>
<keyword evidence="5 10" id="KW-1133">Transmembrane helix</keyword>
<proteinExistence type="inferred from homology"/>
<feature type="transmembrane region" description="Helical" evidence="10">
    <location>
        <begin position="78"/>
        <end position="100"/>
    </location>
</feature>
<keyword evidence="6 10" id="KW-0915">Sodium</keyword>
<evidence type="ECO:0000256" key="6">
    <source>
        <dbReference type="ARBA" id="ARBA00023053"/>
    </source>
</evidence>
<keyword evidence="7 10" id="KW-0406">Ion transport</keyword>
<dbReference type="EMBL" id="JAATEL010000002">
    <property type="protein sequence ID" value="NJP13186.1"/>
    <property type="molecule type" value="Genomic_DNA"/>
</dbReference>
<dbReference type="PANTHER" id="PTHR10110:SF86">
    <property type="entry name" value="SODIUM_HYDROGEN EXCHANGER 7"/>
    <property type="match status" value="1"/>
</dbReference>
<accession>A0ABX0YPT7</accession>
<organism evidence="12 13">
    <name type="scientific">Streptomyces thermoviolaceus subsp. thermoviolaceus</name>
    <dbReference type="NCBI Taxonomy" id="66860"/>
    <lineage>
        <taxon>Bacteria</taxon>
        <taxon>Bacillati</taxon>
        <taxon>Actinomycetota</taxon>
        <taxon>Actinomycetes</taxon>
        <taxon>Kitasatosporales</taxon>
        <taxon>Streptomycetaceae</taxon>
        <taxon>Streptomyces</taxon>
    </lineage>
</organism>
<feature type="transmembrane region" description="Helical" evidence="10">
    <location>
        <begin position="178"/>
        <end position="197"/>
    </location>
</feature>
<evidence type="ECO:0000256" key="2">
    <source>
        <dbReference type="ARBA" id="ARBA00022448"/>
    </source>
</evidence>
<comment type="function">
    <text evidence="10">Na(+)/H(+) antiporter that extrudes sodium in exchange for external protons.</text>
</comment>
<comment type="similarity">
    <text evidence="10">Belongs to the monovalent cation:proton antiporter 1 (CPA1) transporter (TC 2.A.36) family.</text>
</comment>
<evidence type="ECO:0000259" key="11">
    <source>
        <dbReference type="Pfam" id="PF00999"/>
    </source>
</evidence>
<name>A0ABX0YPT7_STRTL</name>
<feature type="transmembrane region" description="Helical" evidence="10">
    <location>
        <begin position="48"/>
        <end position="66"/>
    </location>
</feature>
<dbReference type="InterPro" id="IPR038770">
    <property type="entry name" value="Na+/solute_symporter_sf"/>
</dbReference>
<keyword evidence="9 10" id="KW-0739">Sodium transport</keyword>
<keyword evidence="2 10" id="KW-0813">Transport</keyword>
<evidence type="ECO:0000256" key="9">
    <source>
        <dbReference type="ARBA" id="ARBA00023201"/>
    </source>
</evidence>
<sequence length="539" mass="57116">MLGLEVVVLLGLATLLGNIGAHRLRVTPPVMLLVAGVLLGFVPALREVRLAPDVVLLLFLPALLYWESLNTSLRQIRTHLRGIVLLSTVLVVLTAAAVAATVHALGLGWGPAWVLGAALAPTDATALGVVGRLLPRHQATVLRAESLVNDGTALVLYAVAVGVAAGAEHLVASHVAWLFVRAWAGGMLVGASVAAVAVRARRHTRNEPLHGLVLMLLVPFTAYLIAERIGASGVVAVVVCGLIMSQVGARVVRADLRVQAQAFWTTATCLLNGALFVLVGLQLHASATALSGPDLPGAVLIALAVTAVVFGVRLGHLYGSAYLIRVLDRRPRQRMLRFSNRSRVVSGLCGFRGAVSLAAAPAVPFRTASGAPFPHRDMIVFVTGSVVVLTLLPGLVLPAVVRWARLPRDTAAEQEHRLAETVATREALRALPRLTATLGIGDDVSERLRAEYENQLAVIRVRAGAAADAEGDADADGRRAAVLSAEREYRALRLALIATRRTTLVRLRDDHRIDDDVLREAVARLDAEEVALAPSRPPG</sequence>
<comment type="subcellular location">
    <subcellularLocation>
        <location evidence="1 10">Cell membrane</location>
        <topology evidence="1 10">Multi-pass membrane protein</topology>
    </subcellularLocation>
</comment>
<evidence type="ECO:0000313" key="13">
    <source>
        <dbReference type="Proteomes" id="UP000635996"/>
    </source>
</evidence>
<evidence type="ECO:0000313" key="12">
    <source>
        <dbReference type="EMBL" id="NJP13186.1"/>
    </source>
</evidence>
<protein>
    <submittedName>
        <fullName evidence="12">Na+/H+ antiporter</fullName>
    </submittedName>
</protein>
<keyword evidence="8 10" id="KW-0472">Membrane</keyword>
<keyword evidence="4 10" id="KW-0812">Transmembrane</keyword>
<dbReference type="Proteomes" id="UP000635996">
    <property type="component" value="Unassembled WGS sequence"/>
</dbReference>
<comment type="caution">
    <text evidence="12">The sequence shown here is derived from an EMBL/GenBank/DDBJ whole genome shotgun (WGS) entry which is preliminary data.</text>
</comment>
<dbReference type="PANTHER" id="PTHR10110">
    <property type="entry name" value="SODIUM/HYDROGEN EXCHANGER"/>
    <property type="match status" value="1"/>
</dbReference>
<evidence type="ECO:0000256" key="8">
    <source>
        <dbReference type="ARBA" id="ARBA00023136"/>
    </source>
</evidence>
<feature type="transmembrane region" description="Helical" evidence="10">
    <location>
        <begin position="232"/>
        <end position="252"/>
    </location>
</feature>
<dbReference type="InterPro" id="IPR006153">
    <property type="entry name" value="Cation/H_exchanger_TM"/>
</dbReference>
<dbReference type="RefSeq" id="WP_168130848.1">
    <property type="nucleotide sequence ID" value="NZ_BMVZ01000004.1"/>
</dbReference>
<keyword evidence="13" id="KW-1185">Reference proteome</keyword>
<dbReference type="Pfam" id="PF00999">
    <property type="entry name" value="Na_H_Exchanger"/>
    <property type="match status" value="1"/>
</dbReference>
<feature type="transmembrane region" description="Helical" evidence="10">
    <location>
        <begin position="209"/>
        <end position="226"/>
    </location>
</feature>
<feature type="transmembrane region" description="Helical" evidence="10">
    <location>
        <begin position="297"/>
        <end position="324"/>
    </location>
</feature>
<feature type="transmembrane region" description="Helical" evidence="10">
    <location>
        <begin position="378"/>
        <end position="401"/>
    </location>
</feature>
<evidence type="ECO:0000256" key="10">
    <source>
        <dbReference type="RuleBase" id="RU366002"/>
    </source>
</evidence>
<feature type="transmembrane region" description="Helical" evidence="10">
    <location>
        <begin position="264"/>
        <end position="285"/>
    </location>
</feature>
<gene>
    <name evidence="12" type="ORF">HCJ95_02500</name>
</gene>
<evidence type="ECO:0000256" key="3">
    <source>
        <dbReference type="ARBA" id="ARBA00022475"/>
    </source>
</evidence>
<feature type="transmembrane region" description="Helical" evidence="10">
    <location>
        <begin position="154"/>
        <end position="172"/>
    </location>
</feature>
<keyword evidence="3 10" id="KW-1003">Cell membrane</keyword>
<evidence type="ECO:0000256" key="4">
    <source>
        <dbReference type="ARBA" id="ARBA00022692"/>
    </source>
</evidence>
<feature type="transmembrane region" description="Helical" evidence="10">
    <location>
        <begin position="344"/>
        <end position="363"/>
    </location>
</feature>
<feature type="transmembrane region" description="Helical" evidence="10">
    <location>
        <begin position="112"/>
        <end position="134"/>
    </location>
</feature>
<dbReference type="Gene3D" id="1.20.1530.20">
    <property type="match status" value="1"/>
</dbReference>